<evidence type="ECO:0000313" key="7">
    <source>
        <dbReference type="Proteomes" id="UP000460272"/>
    </source>
</evidence>
<dbReference type="Gene3D" id="2.60.120.10">
    <property type="entry name" value="Jelly Rolls"/>
    <property type="match status" value="2"/>
</dbReference>
<comment type="caution">
    <text evidence="6">The sequence shown here is derived from an EMBL/GenBank/DDBJ whole genome shotgun (WGS) entry which is preliminary data.</text>
</comment>
<dbReference type="Proteomes" id="UP000460272">
    <property type="component" value="Unassembled WGS sequence"/>
</dbReference>
<evidence type="ECO:0000259" key="5">
    <source>
        <dbReference type="Pfam" id="PF05726"/>
    </source>
</evidence>
<sequence length="372" mass="39440">MSNLDPRPDAIELAASVVSAVDVIEARKAAIGDGTEVRRLLPTRELRTIGAWCFLDHYGPDDVSAGPGMQVPPHPHIGLQTASWLFDGLVLHRDSLGSEQLIRPGELNLMTSGRAIAHSEESPPQRPPLLHGVQLWIALPQERRFGDPDFAHHADLPVLDTGDGARITVVAGAFGGERSPAAVYTPLVGLEVVLPGASQITLPATEGYEYGVITADGPAGVGCPATDGSPAQIAVGELAHLPAGVPTITLSSAGPCRLFVVGGEPMREKLVMWWNFVARTHEEIVTARNAWGNGEFGEVRGYAGDPLAAPPLPPGELRARGNRSHNVSPGERRAGENGSHNSRLRSVVSAIGSNGGRIASNLYFRQLARLPY</sequence>
<proteinExistence type="inferred from homology"/>
<reference evidence="6 7" key="1">
    <citation type="submission" date="2018-11" db="EMBL/GenBank/DDBJ databases">
        <title>Trebonia kvetii gen.nov., sp.nov., a novel acidophilic actinobacterium, and proposal of the new actinobacterial family Treboniaceae fam. nov.</title>
        <authorList>
            <person name="Rapoport D."/>
            <person name="Sagova-Mareckova M."/>
            <person name="Sedlacek I."/>
            <person name="Provaznik J."/>
            <person name="Kralova S."/>
            <person name="Pavlinic D."/>
            <person name="Benes V."/>
            <person name="Kopecky J."/>
        </authorList>
    </citation>
    <scope>NUCLEOTIDE SEQUENCE [LARGE SCALE GENOMIC DNA]</scope>
    <source>
        <strain evidence="6 7">15Tr583</strain>
    </source>
</reference>
<dbReference type="Pfam" id="PF05726">
    <property type="entry name" value="Pirin_C"/>
    <property type="match status" value="1"/>
</dbReference>
<dbReference type="Pfam" id="PF02678">
    <property type="entry name" value="Pirin"/>
    <property type="match status" value="1"/>
</dbReference>
<keyword evidence="7" id="KW-1185">Reference proteome</keyword>
<dbReference type="PANTHER" id="PTHR13903:SF8">
    <property type="entry name" value="PIRIN"/>
    <property type="match status" value="1"/>
</dbReference>
<dbReference type="SUPFAM" id="SSF51182">
    <property type="entry name" value="RmlC-like cupins"/>
    <property type="match status" value="1"/>
</dbReference>
<feature type="domain" description="Pirin C-terminal" evidence="5">
    <location>
        <begin position="191"/>
        <end position="297"/>
    </location>
</feature>
<dbReference type="RefSeq" id="WP_145850807.1">
    <property type="nucleotide sequence ID" value="NZ_RPFW01000001.1"/>
</dbReference>
<dbReference type="InterPro" id="IPR012093">
    <property type="entry name" value="Pirin"/>
</dbReference>
<accession>A0A6P2C926</accession>
<dbReference type="AlphaFoldDB" id="A0A6P2C926"/>
<dbReference type="InterPro" id="IPR003829">
    <property type="entry name" value="Pirin_N_dom"/>
</dbReference>
<organism evidence="6 7">
    <name type="scientific">Trebonia kvetii</name>
    <dbReference type="NCBI Taxonomy" id="2480626"/>
    <lineage>
        <taxon>Bacteria</taxon>
        <taxon>Bacillati</taxon>
        <taxon>Actinomycetota</taxon>
        <taxon>Actinomycetes</taxon>
        <taxon>Streptosporangiales</taxon>
        <taxon>Treboniaceae</taxon>
        <taxon>Trebonia</taxon>
    </lineage>
</organism>
<dbReference type="InterPro" id="IPR011051">
    <property type="entry name" value="RmlC_Cupin_sf"/>
</dbReference>
<dbReference type="PANTHER" id="PTHR13903">
    <property type="entry name" value="PIRIN-RELATED"/>
    <property type="match status" value="1"/>
</dbReference>
<feature type="domain" description="Pirin N-terminal" evidence="4">
    <location>
        <begin position="35"/>
        <end position="137"/>
    </location>
</feature>
<name>A0A6P2C926_9ACTN</name>
<evidence type="ECO:0000259" key="4">
    <source>
        <dbReference type="Pfam" id="PF02678"/>
    </source>
</evidence>
<evidence type="ECO:0000256" key="3">
    <source>
        <dbReference type="SAM" id="MobiDB-lite"/>
    </source>
</evidence>
<dbReference type="EMBL" id="RPFW01000001">
    <property type="protein sequence ID" value="TVZ06053.1"/>
    <property type="molecule type" value="Genomic_DNA"/>
</dbReference>
<dbReference type="InterPro" id="IPR014710">
    <property type="entry name" value="RmlC-like_jellyroll"/>
</dbReference>
<gene>
    <name evidence="6" type="ORF">EAS64_00895</name>
</gene>
<evidence type="ECO:0000256" key="1">
    <source>
        <dbReference type="ARBA" id="ARBA00008416"/>
    </source>
</evidence>
<evidence type="ECO:0000313" key="6">
    <source>
        <dbReference type="EMBL" id="TVZ06053.1"/>
    </source>
</evidence>
<dbReference type="CDD" id="cd02909">
    <property type="entry name" value="cupin_pirin_N"/>
    <property type="match status" value="1"/>
</dbReference>
<protein>
    <submittedName>
        <fullName evidence="6">Pirin family protein</fullName>
    </submittedName>
</protein>
<dbReference type="OrthoDB" id="9780903at2"/>
<evidence type="ECO:0000256" key="2">
    <source>
        <dbReference type="RuleBase" id="RU003457"/>
    </source>
</evidence>
<dbReference type="InterPro" id="IPR008778">
    <property type="entry name" value="Pirin_C_dom"/>
</dbReference>
<feature type="region of interest" description="Disordered" evidence="3">
    <location>
        <begin position="307"/>
        <end position="341"/>
    </location>
</feature>
<comment type="similarity">
    <text evidence="1 2">Belongs to the pirin family.</text>
</comment>